<proteinExistence type="predicted"/>
<dbReference type="AlphaFoldDB" id="A0A941IW51"/>
<dbReference type="EMBL" id="JAGSOG010000304">
    <property type="protein sequence ID" value="MBR7838571.1"/>
    <property type="molecule type" value="Genomic_DNA"/>
</dbReference>
<name>A0A941IW51_9ACTN</name>
<reference evidence="1" key="1">
    <citation type="submission" date="2021-04" db="EMBL/GenBank/DDBJ databases">
        <title>Genome based classification of Actinospica acidithermotolerans sp. nov., an actinobacterium isolated from an Indonesian hot spring.</title>
        <authorList>
            <person name="Kusuma A.B."/>
            <person name="Putra K.E."/>
            <person name="Nafisah S."/>
            <person name="Loh J."/>
            <person name="Nouioui I."/>
            <person name="Goodfellow M."/>
        </authorList>
    </citation>
    <scope>NUCLEOTIDE SEQUENCE</scope>
    <source>
        <strain evidence="1">CSCA 57</strain>
    </source>
</reference>
<comment type="caution">
    <text evidence="1">The sequence shown here is derived from an EMBL/GenBank/DDBJ whole genome shotgun (WGS) entry which is preliminary data.</text>
</comment>
<feature type="non-terminal residue" evidence="1">
    <location>
        <position position="97"/>
    </location>
</feature>
<sequence>MPAAATPAPQLAPHRDRGTVAVILFQHGPLFENSIPLTVFGVDRRGHGLPYYRLLACMSEAGPLPTTGGILLATPYGLAAAEAAGTVIVPAWRSPTD</sequence>
<gene>
    <name evidence="1" type="ORF">KDL01_35215</name>
</gene>
<keyword evidence="2" id="KW-1185">Reference proteome</keyword>
<organism evidence="1 2">
    <name type="scientific">Actinospica durhamensis</name>
    <dbReference type="NCBI Taxonomy" id="1508375"/>
    <lineage>
        <taxon>Bacteria</taxon>
        <taxon>Bacillati</taxon>
        <taxon>Actinomycetota</taxon>
        <taxon>Actinomycetes</taxon>
        <taxon>Catenulisporales</taxon>
        <taxon>Actinospicaceae</taxon>
        <taxon>Actinospica</taxon>
    </lineage>
</organism>
<evidence type="ECO:0000313" key="2">
    <source>
        <dbReference type="Proteomes" id="UP000675781"/>
    </source>
</evidence>
<accession>A0A941IW51</accession>
<protein>
    <submittedName>
        <fullName evidence="1">AraC family transcriptional regulator</fullName>
    </submittedName>
</protein>
<evidence type="ECO:0000313" key="1">
    <source>
        <dbReference type="EMBL" id="MBR7838571.1"/>
    </source>
</evidence>
<dbReference type="Proteomes" id="UP000675781">
    <property type="component" value="Unassembled WGS sequence"/>
</dbReference>